<gene>
    <name evidence="5" type="ORF">ABK249_31395</name>
</gene>
<evidence type="ECO:0000256" key="1">
    <source>
        <dbReference type="ARBA" id="ARBA00023015"/>
    </source>
</evidence>
<keyword evidence="2" id="KW-0238">DNA-binding</keyword>
<evidence type="ECO:0000256" key="2">
    <source>
        <dbReference type="ARBA" id="ARBA00023125"/>
    </source>
</evidence>
<dbReference type="SUPFAM" id="SSF46689">
    <property type="entry name" value="Homeodomain-like"/>
    <property type="match status" value="2"/>
</dbReference>
<dbReference type="InterPro" id="IPR009057">
    <property type="entry name" value="Homeodomain-like_sf"/>
</dbReference>
<dbReference type="PANTHER" id="PTHR46796:SF7">
    <property type="entry name" value="ARAC FAMILY TRANSCRIPTIONAL REGULATOR"/>
    <property type="match status" value="1"/>
</dbReference>
<dbReference type="Proteomes" id="UP001496627">
    <property type="component" value="Unassembled WGS sequence"/>
</dbReference>
<keyword evidence="6" id="KW-1185">Reference proteome</keyword>
<dbReference type="Pfam" id="PF12833">
    <property type="entry name" value="HTH_18"/>
    <property type="match status" value="1"/>
</dbReference>
<evidence type="ECO:0000313" key="5">
    <source>
        <dbReference type="EMBL" id="MEQ1409411.1"/>
    </source>
</evidence>
<dbReference type="PANTHER" id="PTHR46796">
    <property type="entry name" value="HTH-TYPE TRANSCRIPTIONAL ACTIVATOR RHAS-RELATED"/>
    <property type="match status" value="1"/>
</dbReference>
<accession>A0ABV0MBZ2</accession>
<dbReference type="Pfam" id="PF12852">
    <property type="entry name" value="Cupin_6"/>
    <property type="match status" value="1"/>
</dbReference>
<reference evidence="5 6" key="1">
    <citation type="submission" date="2024-05" db="EMBL/GenBank/DDBJ databases">
        <title>Neorhizobium sp. Rsf11, a plant growth promoting and heavy metal resistant PAH-degrader.</title>
        <authorList>
            <person name="Golubev S.N."/>
            <person name="Muratova A.Y."/>
            <person name="Markelova M.I."/>
        </authorList>
    </citation>
    <scope>NUCLEOTIDE SEQUENCE [LARGE SCALE GENOMIC DNA]</scope>
    <source>
        <strain evidence="5 6">Rsf11</strain>
    </source>
</reference>
<dbReference type="EMBL" id="JBEAAL010000043">
    <property type="protein sequence ID" value="MEQ1409411.1"/>
    <property type="molecule type" value="Genomic_DNA"/>
</dbReference>
<dbReference type="PROSITE" id="PS00041">
    <property type="entry name" value="HTH_ARAC_FAMILY_1"/>
    <property type="match status" value="1"/>
</dbReference>
<evidence type="ECO:0000313" key="6">
    <source>
        <dbReference type="Proteomes" id="UP001496627"/>
    </source>
</evidence>
<comment type="caution">
    <text evidence="5">The sequence shown here is derived from an EMBL/GenBank/DDBJ whole genome shotgun (WGS) entry which is preliminary data.</text>
</comment>
<dbReference type="InterPro" id="IPR050204">
    <property type="entry name" value="AraC_XylS_family_regulators"/>
</dbReference>
<keyword evidence="1" id="KW-0805">Transcription regulation</keyword>
<evidence type="ECO:0000259" key="4">
    <source>
        <dbReference type="PROSITE" id="PS01124"/>
    </source>
</evidence>
<dbReference type="InterPro" id="IPR032783">
    <property type="entry name" value="AraC_lig"/>
</dbReference>
<proteinExistence type="predicted"/>
<dbReference type="RefSeq" id="WP_227705483.1">
    <property type="nucleotide sequence ID" value="NZ_JBEAAL010000043.1"/>
</dbReference>
<dbReference type="InterPro" id="IPR018060">
    <property type="entry name" value="HTH_AraC"/>
</dbReference>
<organism evidence="5 6">
    <name type="scientific">Neorhizobium phenanthreniclasticum</name>
    <dbReference type="NCBI Taxonomy" id="3157917"/>
    <lineage>
        <taxon>Bacteria</taxon>
        <taxon>Pseudomonadati</taxon>
        <taxon>Pseudomonadota</taxon>
        <taxon>Alphaproteobacteria</taxon>
        <taxon>Hyphomicrobiales</taxon>
        <taxon>Rhizobiaceae</taxon>
        <taxon>Rhizobium/Agrobacterium group</taxon>
        <taxon>Neorhizobium</taxon>
    </lineage>
</organism>
<keyword evidence="3" id="KW-0804">Transcription</keyword>
<dbReference type="PROSITE" id="PS01124">
    <property type="entry name" value="HTH_ARAC_FAMILY_2"/>
    <property type="match status" value="1"/>
</dbReference>
<dbReference type="InterPro" id="IPR018062">
    <property type="entry name" value="HTH_AraC-typ_CS"/>
</dbReference>
<sequence>MDWLSRLLALMPVAGRLDLRCHYGAPWRIDSKMSEPGVAPYHIVLSGKAVMDDPAGGAPICLEAGDILLLPAGAAHVLHDGSAVHPPPARYRPALNHTISENDGEGKATELLCGHFTVSHPHYHVIHRYLPSRLIVRRDRVGQAPSGTGAQLDQLVSLMKAETHFDGLGGSAMLNALSSALFALTLRRASEQQEAPTGLLALAGYPRIAPALSAMLSKPAHAWTLSQLANVCNMSRASLARHFADKLGHSAIELLLDIRIGYAANALRVPGTSTAAVAEDVGYRSEAAFQRVFKQKMGVTPAQWRRAATAIVPSPEIHEAQSL</sequence>
<feature type="domain" description="HTH araC/xylS-type" evidence="4">
    <location>
        <begin position="206"/>
        <end position="307"/>
    </location>
</feature>
<protein>
    <submittedName>
        <fullName evidence="5">AraC family transcriptional regulator</fullName>
    </submittedName>
</protein>
<dbReference type="SMART" id="SM00342">
    <property type="entry name" value="HTH_ARAC"/>
    <property type="match status" value="1"/>
</dbReference>
<dbReference type="CDD" id="cd06995">
    <property type="entry name" value="cupin_YkgD-like_N"/>
    <property type="match status" value="1"/>
</dbReference>
<name>A0ABV0MBZ2_9HYPH</name>
<dbReference type="Gene3D" id="1.10.10.60">
    <property type="entry name" value="Homeodomain-like"/>
    <property type="match status" value="1"/>
</dbReference>
<evidence type="ECO:0000256" key="3">
    <source>
        <dbReference type="ARBA" id="ARBA00023163"/>
    </source>
</evidence>